<keyword evidence="2" id="KW-1185">Reference proteome</keyword>
<organism evidence="1 2">
    <name type="scientific">Pseudoalteromonas obscura</name>
    <dbReference type="NCBI Taxonomy" id="3048491"/>
    <lineage>
        <taxon>Bacteria</taxon>
        <taxon>Pseudomonadati</taxon>
        <taxon>Pseudomonadota</taxon>
        <taxon>Gammaproteobacteria</taxon>
        <taxon>Alteromonadales</taxon>
        <taxon>Pseudoalteromonadaceae</taxon>
        <taxon>Pseudoalteromonas</taxon>
    </lineage>
</organism>
<sequence>MTNKYININALLNRIIGHQQHVERFVGFIGVVDRAIQVPMNIAQPLPPSDWQSTVLLTAQQNPSENGMYQIDERGLWQPLFAELESGNIVALGSQNGESNQYFKLIEISLQKQIWQPFELNGLDPLQTQ</sequence>
<name>A0ABT7EG43_9GAMM</name>
<evidence type="ECO:0000313" key="1">
    <source>
        <dbReference type="EMBL" id="MDK2593807.1"/>
    </source>
</evidence>
<gene>
    <name evidence="1" type="ORF">QNM18_01850</name>
</gene>
<dbReference type="EMBL" id="JASJUT010000001">
    <property type="protein sequence ID" value="MDK2593807.1"/>
    <property type="molecule type" value="Genomic_DNA"/>
</dbReference>
<proteinExistence type="predicted"/>
<dbReference type="Proteomes" id="UP001231915">
    <property type="component" value="Unassembled WGS sequence"/>
</dbReference>
<dbReference type="RefSeq" id="WP_211013089.1">
    <property type="nucleotide sequence ID" value="NZ_JASJUT010000001.1"/>
</dbReference>
<evidence type="ECO:0000313" key="2">
    <source>
        <dbReference type="Proteomes" id="UP001231915"/>
    </source>
</evidence>
<protein>
    <submittedName>
        <fullName evidence="1">Uncharacterized protein</fullName>
    </submittedName>
</protein>
<accession>A0ABT7EG43</accession>
<reference evidence="1 2" key="1">
    <citation type="submission" date="2023-05" db="EMBL/GenBank/DDBJ databases">
        <title>Pseudoalteromonas ardens sp. nov., Pseudoalteromonas obscura sp. nov., and Pseudoalteromonas umbrosa sp. nov., isolated from the coral Montipora capitata.</title>
        <authorList>
            <person name="Thomas E.M."/>
            <person name="Smith E.M."/>
            <person name="Papke E."/>
            <person name="Shlafstein M.D."/>
            <person name="Oline D.K."/>
            <person name="Videau P."/>
            <person name="Saw J.H."/>
            <person name="Strangman W.K."/>
            <person name="Ushijima B."/>
        </authorList>
    </citation>
    <scope>NUCLEOTIDE SEQUENCE [LARGE SCALE GENOMIC DNA]</scope>
    <source>
        <strain evidence="1 2">P94</strain>
    </source>
</reference>
<comment type="caution">
    <text evidence="1">The sequence shown here is derived from an EMBL/GenBank/DDBJ whole genome shotgun (WGS) entry which is preliminary data.</text>
</comment>